<comment type="caution">
    <text evidence="3">The sequence shown here is derived from an EMBL/GenBank/DDBJ whole genome shotgun (WGS) entry which is preliminary data.</text>
</comment>
<dbReference type="EMBL" id="JBHLWE010000038">
    <property type="protein sequence ID" value="MFC0341388.1"/>
    <property type="molecule type" value="Genomic_DNA"/>
</dbReference>
<dbReference type="InterPro" id="IPR000326">
    <property type="entry name" value="PAP2/HPO"/>
</dbReference>
<proteinExistence type="predicted"/>
<dbReference type="Pfam" id="PF01569">
    <property type="entry name" value="PAP2"/>
    <property type="match status" value="1"/>
</dbReference>
<accession>A0ABV6I570</accession>
<name>A0ABV6I570_9RHOB</name>
<feature type="domain" description="Phosphatidic acid phosphatase type 2/haloperoxidase" evidence="2">
    <location>
        <begin position="108"/>
        <end position="235"/>
    </location>
</feature>
<dbReference type="Proteomes" id="UP001589799">
    <property type="component" value="Unassembled WGS sequence"/>
</dbReference>
<keyword evidence="1" id="KW-0472">Membrane</keyword>
<feature type="transmembrane region" description="Helical" evidence="1">
    <location>
        <begin position="189"/>
        <end position="209"/>
    </location>
</feature>
<keyword evidence="1" id="KW-1133">Transmembrane helix</keyword>
<keyword evidence="4" id="KW-1185">Reference proteome</keyword>
<dbReference type="RefSeq" id="WP_377699026.1">
    <property type="nucleotide sequence ID" value="NZ_JBHLWE010000038.1"/>
</dbReference>
<sequence length="264" mass="28728">MTPVPILPDLLARSRSAIAVPKAPLTVLALALVASSGFFHVFPGVDLSVCRWFYDDVEGFVLANSPPLRALRSSATWIMRGVVLLALFQLARHASAGRMAEHGAGRWLWLLSCLVFGPGLLVNGFLKEHWGRPRPRATVLFGGEAPFQKVWVISDWCDSNCSFVSGEASTAAWLVAAALMAPRRIRTTVTVLASIYAFAVSINRIAFGGHYLSDVVLAWLLCALVFMALSRLIQTTTAASFEPGAIGVMGFMKKKKGRTDRRQP</sequence>
<evidence type="ECO:0000313" key="3">
    <source>
        <dbReference type="EMBL" id="MFC0341388.1"/>
    </source>
</evidence>
<feature type="transmembrane region" description="Helical" evidence="1">
    <location>
        <begin position="107"/>
        <end position="126"/>
    </location>
</feature>
<evidence type="ECO:0000256" key="1">
    <source>
        <dbReference type="SAM" id="Phobius"/>
    </source>
</evidence>
<feature type="transmembrane region" description="Helical" evidence="1">
    <location>
        <begin position="23"/>
        <end position="42"/>
    </location>
</feature>
<dbReference type="Gene3D" id="1.20.144.10">
    <property type="entry name" value="Phosphatidic acid phosphatase type 2/haloperoxidase"/>
    <property type="match status" value="1"/>
</dbReference>
<dbReference type="CDD" id="cd03396">
    <property type="entry name" value="PAP2_like_6"/>
    <property type="match status" value="1"/>
</dbReference>
<reference evidence="3 4" key="1">
    <citation type="submission" date="2024-09" db="EMBL/GenBank/DDBJ databases">
        <authorList>
            <person name="Sun Q."/>
            <person name="Mori K."/>
        </authorList>
    </citation>
    <scope>NUCLEOTIDE SEQUENCE [LARGE SCALE GENOMIC DNA]</scope>
    <source>
        <strain evidence="3 4">KCTC 22789</strain>
    </source>
</reference>
<evidence type="ECO:0000259" key="2">
    <source>
        <dbReference type="Pfam" id="PF01569"/>
    </source>
</evidence>
<feature type="transmembrane region" description="Helical" evidence="1">
    <location>
        <begin position="215"/>
        <end position="233"/>
    </location>
</feature>
<dbReference type="InterPro" id="IPR036938">
    <property type="entry name" value="PAP2/HPO_sf"/>
</dbReference>
<organism evidence="3 4">
    <name type="scientific">Paracoccus niistensis</name>
    <dbReference type="NCBI Taxonomy" id="632935"/>
    <lineage>
        <taxon>Bacteria</taxon>
        <taxon>Pseudomonadati</taxon>
        <taxon>Pseudomonadota</taxon>
        <taxon>Alphaproteobacteria</taxon>
        <taxon>Rhodobacterales</taxon>
        <taxon>Paracoccaceae</taxon>
        <taxon>Paracoccus</taxon>
    </lineage>
</organism>
<gene>
    <name evidence="3" type="ORF">ACFFII_11515</name>
</gene>
<dbReference type="SUPFAM" id="SSF48317">
    <property type="entry name" value="Acid phosphatase/Vanadium-dependent haloperoxidase"/>
    <property type="match status" value="1"/>
</dbReference>
<protein>
    <submittedName>
        <fullName evidence="3">Phosphatase PAP2 family protein</fullName>
    </submittedName>
</protein>
<keyword evidence="1" id="KW-0812">Transmembrane</keyword>
<evidence type="ECO:0000313" key="4">
    <source>
        <dbReference type="Proteomes" id="UP001589799"/>
    </source>
</evidence>